<dbReference type="Gene3D" id="3.90.550.10">
    <property type="entry name" value="Spore Coat Polysaccharide Biosynthesis Protein SpsA, Chain A"/>
    <property type="match status" value="1"/>
</dbReference>
<dbReference type="InterPro" id="IPR029044">
    <property type="entry name" value="Nucleotide-diphossugar_trans"/>
</dbReference>
<sequence>MASDGRIPLCVFAKPPRPGRAKTRLAAVIGDEAACDLATAFISDFISLALSYEWAMPVLATTEDGMDDKGFPQAAYPPGVDPQNVPRWLQPAGDLGAKLEGVVRRGLEAAPAVICCGADSPGRPRARLEEARERLQSGCDAVLGPTEDGGYDILGLRQCPDGLLADLPWSQPTTFEATYKRFEERGLRIALLDRWWDVDEVEDLQQLRALFGEEGGEARAPATAAALARAGLAGAA</sequence>
<reference evidence="1" key="1">
    <citation type="submission" date="2021-01" db="EMBL/GenBank/DDBJ databases">
        <authorList>
            <person name="Corre E."/>
            <person name="Pelletier E."/>
            <person name="Niang G."/>
            <person name="Scheremetjew M."/>
            <person name="Finn R."/>
            <person name="Kale V."/>
            <person name="Holt S."/>
            <person name="Cochrane G."/>
            <person name="Meng A."/>
            <person name="Brown T."/>
            <person name="Cohen L."/>
        </authorList>
    </citation>
    <scope>NUCLEOTIDE SEQUENCE</scope>
    <source>
        <strain evidence="1">Pbaha01</strain>
    </source>
</reference>
<dbReference type="SUPFAM" id="SSF53448">
    <property type="entry name" value="Nucleotide-diphospho-sugar transferases"/>
    <property type="match status" value="1"/>
</dbReference>
<dbReference type="InterPro" id="IPR018641">
    <property type="entry name" value="Trfase_1_rSAM/seldom-assoc"/>
</dbReference>
<evidence type="ECO:0000313" key="1">
    <source>
        <dbReference type="EMBL" id="CAD8358394.1"/>
    </source>
</evidence>
<gene>
    <name evidence="1" type="ORF">PBAH0796_LOCUS13758</name>
</gene>
<accession>A0A7S0FG43</accession>
<dbReference type="PANTHER" id="PTHR36529">
    <property type="entry name" value="SLL1095 PROTEIN"/>
    <property type="match status" value="1"/>
</dbReference>
<dbReference type="EMBL" id="HBEG01022699">
    <property type="protein sequence ID" value="CAD8358394.1"/>
    <property type="molecule type" value="Transcribed_RNA"/>
</dbReference>
<evidence type="ECO:0008006" key="2">
    <source>
        <dbReference type="Google" id="ProtNLM"/>
    </source>
</evidence>
<dbReference type="PANTHER" id="PTHR36529:SF1">
    <property type="entry name" value="GLYCOSYLTRANSFERASE"/>
    <property type="match status" value="1"/>
</dbReference>
<dbReference type="NCBIfam" id="TIGR04282">
    <property type="entry name" value="glyco_like_cofC"/>
    <property type="match status" value="1"/>
</dbReference>
<organism evidence="1">
    <name type="scientific">Pyrodinium bahamense</name>
    <dbReference type="NCBI Taxonomy" id="73915"/>
    <lineage>
        <taxon>Eukaryota</taxon>
        <taxon>Sar</taxon>
        <taxon>Alveolata</taxon>
        <taxon>Dinophyceae</taxon>
        <taxon>Gonyaulacales</taxon>
        <taxon>Pyrocystaceae</taxon>
        <taxon>Pyrodinium</taxon>
    </lineage>
</organism>
<dbReference type="Pfam" id="PF09837">
    <property type="entry name" value="DUF2064"/>
    <property type="match status" value="1"/>
</dbReference>
<protein>
    <recommendedName>
        <fullName evidence="2">Glycosyltransferase</fullName>
    </recommendedName>
</protein>
<dbReference type="AlphaFoldDB" id="A0A7S0FG43"/>
<name>A0A7S0FG43_9DINO</name>
<proteinExistence type="predicted"/>